<evidence type="ECO:0000313" key="1">
    <source>
        <dbReference type="EMBL" id="CAF9903324.1"/>
    </source>
</evidence>
<gene>
    <name evidence="1" type="ORF">HETSPECPRED_000214</name>
</gene>
<name>A0A8H3I7I2_9LECA</name>
<protein>
    <recommendedName>
        <fullName evidence="3">BTB domain-containing protein</fullName>
    </recommendedName>
</protein>
<dbReference type="Gene3D" id="3.30.710.10">
    <property type="entry name" value="Potassium Channel Kv1.1, Chain A"/>
    <property type="match status" value="1"/>
</dbReference>
<dbReference type="InterPro" id="IPR011333">
    <property type="entry name" value="SKP1/BTB/POZ_sf"/>
</dbReference>
<organism evidence="1 2">
    <name type="scientific">Heterodermia speciosa</name>
    <dbReference type="NCBI Taxonomy" id="116794"/>
    <lineage>
        <taxon>Eukaryota</taxon>
        <taxon>Fungi</taxon>
        <taxon>Dikarya</taxon>
        <taxon>Ascomycota</taxon>
        <taxon>Pezizomycotina</taxon>
        <taxon>Lecanoromycetes</taxon>
        <taxon>OSLEUM clade</taxon>
        <taxon>Lecanoromycetidae</taxon>
        <taxon>Caliciales</taxon>
        <taxon>Physciaceae</taxon>
        <taxon>Heterodermia</taxon>
    </lineage>
</organism>
<dbReference type="CDD" id="cd18186">
    <property type="entry name" value="BTB_POZ_ZBTB_KLHL-like"/>
    <property type="match status" value="1"/>
</dbReference>
<dbReference type="EMBL" id="CAJPDS010000001">
    <property type="protein sequence ID" value="CAF9903324.1"/>
    <property type="molecule type" value="Genomic_DNA"/>
</dbReference>
<evidence type="ECO:0008006" key="3">
    <source>
        <dbReference type="Google" id="ProtNLM"/>
    </source>
</evidence>
<dbReference type="OrthoDB" id="6359816at2759"/>
<accession>A0A8H3I7I2</accession>
<proteinExistence type="predicted"/>
<dbReference type="Proteomes" id="UP000664521">
    <property type="component" value="Unassembled WGS sequence"/>
</dbReference>
<reference evidence="1" key="1">
    <citation type="submission" date="2021-03" db="EMBL/GenBank/DDBJ databases">
        <authorList>
            <person name="Tagirdzhanova G."/>
        </authorList>
    </citation>
    <scope>NUCLEOTIDE SEQUENCE</scope>
</reference>
<sequence>MAGSSGDCVPSIKFPRRSNGWKFQEQEAATSTIYLPEDSPAVFELVLEFLYTCVYADKSPSSREELLMIVPSLASEASLESILEHLADELEARDDHAPFGDWLMKATIRTMMVNVEVYVMADKFNILLLKETALKKITSLSDSIDSEWFSNSGLADVFLEAIRSTPSNDRGLRPIIVDLCALHMDTILGSRNDKGDPGDHEQSETTRAMWEPVLKADQDFQYEVLRVSAQANSERLAKSTESYERRMGAMGRRLGCTELGHDPMVPEIEVRSCRDYHQYIQHFLEKATNSYCATCGQTQKPIIIRRDEDIFVLRCRSCLHYTGGYSSTVATEDGIGLWPPRPTGPTTSA</sequence>
<dbReference type="PANTHER" id="PTHR47843">
    <property type="entry name" value="BTB DOMAIN-CONTAINING PROTEIN-RELATED"/>
    <property type="match status" value="1"/>
</dbReference>
<dbReference type="AlphaFoldDB" id="A0A8H3I7I2"/>
<evidence type="ECO:0000313" key="2">
    <source>
        <dbReference type="Proteomes" id="UP000664521"/>
    </source>
</evidence>
<keyword evidence="2" id="KW-1185">Reference proteome</keyword>
<comment type="caution">
    <text evidence="1">The sequence shown here is derived from an EMBL/GenBank/DDBJ whole genome shotgun (WGS) entry which is preliminary data.</text>
</comment>